<protein>
    <submittedName>
        <fullName evidence="6">Transcriptional regulator</fullName>
    </submittedName>
</protein>
<dbReference type="EMBL" id="JRAI01000041">
    <property type="protein sequence ID" value="KGN86172.1"/>
    <property type="molecule type" value="Genomic_DNA"/>
</dbReference>
<dbReference type="GO" id="GO:0003700">
    <property type="term" value="F:DNA-binding transcription factor activity"/>
    <property type="evidence" value="ECO:0007669"/>
    <property type="project" value="InterPro"/>
</dbReference>
<evidence type="ECO:0000313" key="7">
    <source>
        <dbReference type="Proteomes" id="UP000030130"/>
    </source>
</evidence>
<evidence type="ECO:0000313" key="6">
    <source>
        <dbReference type="EMBL" id="KGN86172.1"/>
    </source>
</evidence>
<dbReference type="PROSITE" id="PS51063">
    <property type="entry name" value="HTH_CRP_2"/>
    <property type="match status" value="1"/>
</dbReference>
<evidence type="ECO:0000256" key="2">
    <source>
        <dbReference type="ARBA" id="ARBA00023125"/>
    </source>
</evidence>
<keyword evidence="3" id="KW-0804">Transcription</keyword>
<gene>
    <name evidence="6" type="ORF">HR08_04525</name>
</gene>
<dbReference type="InterPro" id="IPR000524">
    <property type="entry name" value="Tscrpt_reg_HTH_GntR"/>
</dbReference>
<proteinExistence type="predicted"/>
<keyword evidence="2" id="KW-0238">DNA-binding</keyword>
<evidence type="ECO:0000259" key="5">
    <source>
        <dbReference type="PROSITE" id="PS51063"/>
    </source>
</evidence>
<dbReference type="InterPro" id="IPR014710">
    <property type="entry name" value="RmlC-like_jellyroll"/>
</dbReference>
<reference evidence="6 7" key="1">
    <citation type="submission" date="2014-08" db="EMBL/GenBank/DDBJ databases">
        <title>Porphyromonas gulae strain:COT-052_OH1451 Genome sequencing.</title>
        <authorList>
            <person name="Wallis C."/>
            <person name="Deusch O."/>
            <person name="O'Flynn C."/>
            <person name="Davis I."/>
            <person name="Jospin G."/>
            <person name="Darling A.E."/>
            <person name="Coil D.A."/>
            <person name="Alexiev A."/>
            <person name="Horsfall A."/>
            <person name="Kirkwood N."/>
            <person name="Harris S."/>
            <person name="Eisen J.A."/>
        </authorList>
    </citation>
    <scope>NUCLEOTIDE SEQUENCE [LARGE SCALE GENOMIC DNA]</scope>
    <source>
        <strain evidence="7">COT-052 OH1451</strain>
    </source>
</reference>
<organism evidence="6 7">
    <name type="scientific">Porphyromonas gulae</name>
    <dbReference type="NCBI Taxonomy" id="111105"/>
    <lineage>
        <taxon>Bacteria</taxon>
        <taxon>Pseudomonadati</taxon>
        <taxon>Bacteroidota</taxon>
        <taxon>Bacteroidia</taxon>
        <taxon>Bacteroidales</taxon>
        <taxon>Porphyromonadaceae</taxon>
        <taxon>Porphyromonas</taxon>
    </lineage>
</organism>
<evidence type="ECO:0000259" key="4">
    <source>
        <dbReference type="PROSITE" id="PS50042"/>
    </source>
</evidence>
<dbReference type="STRING" id="111105.HR09_08905"/>
<name>A0A0A2F7X7_9PORP</name>
<keyword evidence="1" id="KW-0805">Transcription regulation</keyword>
<sequence>MNPEFDLLLKAWKGSGLAAGMKEDEVIALLESCSYRTERLKAEELYAIGGDKLQDLRIVGAGEIRAEMVGPSGKQILIDTLATGRILAPALLFASENILPVTLLANEDSILFRIGKQEFKGTMHKYPALMENFIGMISDISAFLMKKIHQLSLRSLQGKIGDYLLRLYTKDGSSRIVVESSWKELADRFGVNRQSLARSLSQLEEEGIIRVDGKSIEILQPQRLSRLE</sequence>
<dbReference type="OrthoDB" id="1116216at2"/>
<dbReference type="GO" id="GO:0003677">
    <property type="term" value="F:DNA binding"/>
    <property type="evidence" value="ECO:0007669"/>
    <property type="project" value="UniProtKB-KW"/>
</dbReference>
<dbReference type="SMART" id="SM00419">
    <property type="entry name" value="HTH_CRP"/>
    <property type="match status" value="1"/>
</dbReference>
<dbReference type="eggNOG" id="COG0664">
    <property type="taxonomic scope" value="Bacteria"/>
</dbReference>
<dbReference type="Gene3D" id="2.60.120.10">
    <property type="entry name" value="Jelly Rolls"/>
    <property type="match status" value="1"/>
</dbReference>
<dbReference type="PRINTS" id="PR00035">
    <property type="entry name" value="HTHGNTR"/>
</dbReference>
<evidence type="ECO:0000256" key="1">
    <source>
        <dbReference type="ARBA" id="ARBA00023015"/>
    </source>
</evidence>
<dbReference type="Pfam" id="PF00027">
    <property type="entry name" value="cNMP_binding"/>
    <property type="match status" value="1"/>
</dbReference>
<dbReference type="SUPFAM" id="SSF51206">
    <property type="entry name" value="cAMP-binding domain-like"/>
    <property type="match status" value="1"/>
</dbReference>
<dbReference type="RefSeq" id="WP_018964912.1">
    <property type="nucleotide sequence ID" value="NZ_JQJE01000008.1"/>
</dbReference>
<dbReference type="AlphaFoldDB" id="A0A0A2F7X7"/>
<dbReference type="PROSITE" id="PS50042">
    <property type="entry name" value="CNMP_BINDING_3"/>
    <property type="match status" value="1"/>
</dbReference>
<dbReference type="InterPro" id="IPR000595">
    <property type="entry name" value="cNMP-bd_dom"/>
</dbReference>
<feature type="domain" description="HTH crp-type" evidence="5">
    <location>
        <begin position="154"/>
        <end position="222"/>
    </location>
</feature>
<feature type="domain" description="Cyclic nucleotide-binding" evidence="4">
    <location>
        <begin position="17"/>
        <end position="123"/>
    </location>
</feature>
<dbReference type="InterPro" id="IPR012318">
    <property type="entry name" value="HTH_CRP"/>
</dbReference>
<comment type="caution">
    <text evidence="6">The sequence shown here is derived from an EMBL/GenBank/DDBJ whole genome shotgun (WGS) entry which is preliminary data.</text>
</comment>
<dbReference type="InterPro" id="IPR018490">
    <property type="entry name" value="cNMP-bd_dom_sf"/>
</dbReference>
<accession>A0A0A2F7X7</accession>
<dbReference type="SUPFAM" id="SSF46785">
    <property type="entry name" value="Winged helix' DNA-binding domain"/>
    <property type="match status" value="1"/>
</dbReference>
<dbReference type="InterPro" id="IPR036390">
    <property type="entry name" value="WH_DNA-bd_sf"/>
</dbReference>
<dbReference type="Proteomes" id="UP000030130">
    <property type="component" value="Unassembled WGS sequence"/>
</dbReference>
<dbReference type="Pfam" id="PF13545">
    <property type="entry name" value="HTH_Crp_2"/>
    <property type="match status" value="1"/>
</dbReference>
<evidence type="ECO:0000256" key="3">
    <source>
        <dbReference type="ARBA" id="ARBA00023163"/>
    </source>
</evidence>